<name>A0ABD6DYC0_9EURY</name>
<dbReference type="EMBL" id="JBHUDP010000003">
    <property type="protein sequence ID" value="MFD1686297.1"/>
    <property type="molecule type" value="Genomic_DNA"/>
</dbReference>
<dbReference type="RefSeq" id="WP_256308927.1">
    <property type="nucleotide sequence ID" value="NZ_JANHAW010000003.1"/>
</dbReference>
<gene>
    <name evidence="1" type="ORF">ACFSAS_11800</name>
</gene>
<reference evidence="1 2" key="1">
    <citation type="journal article" date="2019" name="Int. J. Syst. Evol. Microbiol.">
        <title>The Global Catalogue of Microorganisms (GCM) 10K type strain sequencing project: providing services to taxonomists for standard genome sequencing and annotation.</title>
        <authorList>
            <consortium name="The Broad Institute Genomics Platform"/>
            <consortium name="The Broad Institute Genome Sequencing Center for Infectious Disease"/>
            <person name="Wu L."/>
            <person name="Ma J."/>
        </authorList>
    </citation>
    <scope>NUCLEOTIDE SEQUENCE [LARGE SCALE GENOMIC DNA]</scope>
    <source>
        <strain evidence="1 2">CGMCC 1.10387</strain>
    </source>
</reference>
<evidence type="ECO:0000313" key="2">
    <source>
        <dbReference type="Proteomes" id="UP001597092"/>
    </source>
</evidence>
<dbReference type="AlphaFoldDB" id="A0ABD6DYC0"/>
<evidence type="ECO:0000313" key="1">
    <source>
        <dbReference type="EMBL" id="MFD1686297.1"/>
    </source>
</evidence>
<comment type="caution">
    <text evidence="1">The sequence shown here is derived from an EMBL/GenBank/DDBJ whole genome shotgun (WGS) entry which is preliminary data.</text>
</comment>
<protein>
    <submittedName>
        <fullName evidence="1">Uncharacterized protein</fullName>
    </submittedName>
</protein>
<dbReference type="Proteomes" id="UP001597092">
    <property type="component" value="Unassembled WGS sequence"/>
</dbReference>
<accession>A0ABD6DYC0</accession>
<sequence>MHRRALLATLVPLSGCMLTPSGPSTTAYPTSGPNIFATIDWDPDREAFRVTFDRGNRVTAENTGRLFVVTPGADGVETVWVDRDGTDSVGEFPLTPGATLTHEIPEPATTRLVWVAPERQTSRAVAVWRPETSTPGADG</sequence>
<proteinExistence type="predicted"/>
<keyword evidence="2" id="KW-1185">Reference proteome</keyword>
<organism evidence="1 2">
    <name type="scientific">Halobellus litoreus</name>
    <dbReference type="NCBI Taxonomy" id="755310"/>
    <lineage>
        <taxon>Archaea</taxon>
        <taxon>Methanobacteriati</taxon>
        <taxon>Methanobacteriota</taxon>
        <taxon>Stenosarchaea group</taxon>
        <taxon>Halobacteria</taxon>
        <taxon>Halobacteriales</taxon>
        <taxon>Haloferacaceae</taxon>
        <taxon>Halobellus</taxon>
    </lineage>
</organism>